<evidence type="ECO:0000313" key="4">
    <source>
        <dbReference type="Proteomes" id="UP000564644"/>
    </source>
</evidence>
<dbReference type="GO" id="GO:0016787">
    <property type="term" value="F:hydrolase activity"/>
    <property type="evidence" value="ECO:0007669"/>
    <property type="project" value="UniProtKB-KW"/>
</dbReference>
<dbReference type="InterPro" id="IPR007295">
    <property type="entry name" value="DUF402"/>
</dbReference>
<keyword evidence="1" id="KW-0378">Hydrolase</keyword>
<dbReference type="PANTHER" id="PTHR39159:SF1">
    <property type="entry name" value="UPF0374 PROTEIN YGAC"/>
    <property type="match status" value="1"/>
</dbReference>
<proteinExistence type="predicted"/>
<dbReference type="Pfam" id="PF04167">
    <property type="entry name" value="DUF402"/>
    <property type="match status" value="1"/>
</dbReference>
<feature type="domain" description="DUF402" evidence="2">
    <location>
        <begin position="17"/>
        <end position="152"/>
    </location>
</feature>
<dbReference type="Gene3D" id="2.40.380.10">
    <property type="entry name" value="FomD-like"/>
    <property type="match status" value="1"/>
</dbReference>
<dbReference type="EMBL" id="JACJVO010000002">
    <property type="protein sequence ID" value="MBB6729578.1"/>
    <property type="molecule type" value="Genomic_DNA"/>
</dbReference>
<accession>A0A7X0VV61</accession>
<dbReference type="InterPro" id="IPR050212">
    <property type="entry name" value="Ntdp-like"/>
</dbReference>
<gene>
    <name evidence="3" type="ORF">H7C18_01540</name>
</gene>
<dbReference type="AlphaFoldDB" id="A0A7X0VV61"/>
<dbReference type="PANTHER" id="PTHR39159">
    <property type="match status" value="1"/>
</dbReference>
<name>A0A7X0VV61_9BACL</name>
<comment type="caution">
    <text evidence="3">The sequence shown here is derived from an EMBL/GenBank/DDBJ whole genome shotgun (WGS) entry which is preliminary data.</text>
</comment>
<sequence length="168" mass="19879">MNDSIRIQALKFGDRRHYEWETTLLEATDAHLFVLGHYGRKLRHYTKGKTFTVENWTIEFFPFDRWFTVSADVADGKIVQYYCNISQPPRLNGDCVSFVDLDLDLVYRNGRWSVVDEDEFAENAVKFGYPPELIERARRELEGLQQRIERKQFPFDGAIERFIRHIPG</sequence>
<reference evidence="3 4" key="1">
    <citation type="submission" date="2020-08" db="EMBL/GenBank/DDBJ databases">
        <title>Cohnella phylogeny.</title>
        <authorList>
            <person name="Dunlap C."/>
        </authorList>
    </citation>
    <scope>NUCLEOTIDE SEQUENCE [LARGE SCALE GENOMIC DNA]</scope>
    <source>
        <strain evidence="3 4">CBP 2801</strain>
    </source>
</reference>
<protein>
    <submittedName>
        <fullName evidence="3">DUF402 domain-containing protein</fullName>
    </submittedName>
</protein>
<dbReference type="RefSeq" id="WP_185127254.1">
    <property type="nucleotide sequence ID" value="NZ_JACJVO010000002.1"/>
</dbReference>
<keyword evidence="4" id="KW-1185">Reference proteome</keyword>
<evidence type="ECO:0000259" key="2">
    <source>
        <dbReference type="Pfam" id="PF04167"/>
    </source>
</evidence>
<dbReference type="SUPFAM" id="SSF159234">
    <property type="entry name" value="FomD-like"/>
    <property type="match status" value="1"/>
</dbReference>
<dbReference type="Proteomes" id="UP000564644">
    <property type="component" value="Unassembled WGS sequence"/>
</dbReference>
<dbReference type="InterPro" id="IPR035930">
    <property type="entry name" value="FomD-like_sf"/>
</dbReference>
<evidence type="ECO:0000313" key="3">
    <source>
        <dbReference type="EMBL" id="MBB6729578.1"/>
    </source>
</evidence>
<organism evidence="3 4">
    <name type="scientific">Cohnella zeiphila</name>
    <dbReference type="NCBI Taxonomy" id="2761120"/>
    <lineage>
        <taxon>Bacteria</taxon>
        <taxon>Bacillati</taxon>
        <taxon>Bacillota</taxon>
        <taxon>Bacilli</taxon>
        <taxon>Bacillales</taxon>
        <taxon>Paenibacillaceae</taxon>
        <taxon>Cohnella</taxon>
    </lineage>
</organism>
<evidence type="ECO:0000256" key="1">
    <source>
        <dbReference type="ARBA" id="ARBA00022801"/>
    </source>
</evidence>